<dbReference type="SMART" id="SM00240">
    <property type="entry name" value="FHA"/>
    <property type="match status" value="1"/>
</dbReference>
<sequence length="285" mass="32248">MYRGRSRSPEDRSSRRYPSDRDRNGSGPGPSRPPYDSGRRDEGNYSRRGGRDDRRGGFGSDRPRDSGYGGRNGAGNGDRKREYTEDDRERERRDQRAGYDDRRRTSASPPPKKDPPKPNFAPSGLLAAETNTVKVDPAKAAAAGKADVKGVLLKYNEPPEARKPTQNFRLYVFKGNEQVELIQIYRQSAYLVGRDRIVADIPISHPSASKQHAVIQYRQVVEKSEFGDTKTRIKPFVIDLDSTNGTFVNDEQIPASRYYEIRENDILKFAQSTREYVLLSEDSAK</sequence>
<dbReference type="InterPro" id="IPR050923">
    <property type="entry name" value="Cell_Proc_Reg/RNA_Proc"/>
</dbReference>
<dbReference type="PROSITE" id="PS50006">
    <property type="entry name" value="FHA_DOMAIN"/>
    <property type="match status" value="1"/>
</dbReference>
<proteinExistence type="predicted"/>
<protein>
    <recommendedName>
        <fullName evidence="2">FHA domain-containing protein</fullName>
    </recommendedName>
</protein>
<dbReference type="InterPro" id="IPR008984">
    <property type="entry name" value="SMAD_FHA_dom_sf"/>
</dbReference>
<comment type="caution">
    <text evidence="3">The sequence shown here is derived from an EMBL/GenBank/DDBJ whole genome shotgun (WGS) entry which is preliminary data.</text>
</comment>
<keyword evidence="4" id="KW-1185">Reference proteome</keyword>
<dbReference type="AlphaFoldDB" id="A0A8K0JIK1"/>
<dbReference type="Proteomes" id="UP000812966">
    <property type="component" value="Unassembled WGS sequence"/>
</dbReference>
<accession>A0A8K0JIK1</accession>
<dbReference type="InterPro" id="IPR000253">
    <property type="entry name" value="FHA_dom"/>
</dbReference>
<dbReference type="EMBL" id="JABELV010000099">
    <property type="protein sequence ID" value="KAG7531090.1"/>
    <property type="molecule type" value="Genomic_DNA"/>
</dbReference>
<evidence type="ECO:0000313" key="4">
    <source>
        <dbReference type="Proteomes" id="UP000812966"/>
    </source>
</evidence>
<feature type="compositionally biased region" description="Basic and acidic residues" evidence="1">
    <location>
        <begin position="37"/>
        <end position="65"/>
    </location>
</feature>
<dbReference type="FunFam" id="2.60.200.20:FF:000038">
    <property type="entry name" value="FHA domain-containing protein SNIP1"/>
    <property type="match status" value="1"/>
</dbReference>
<name>A0A8K0JIK1_9TREE</name>
<feature type="compositionally biased region" description="Gly residues" evidence="1">
    <location>
        <begin position="67"/>
        <end position="76"/>
    </location>
</feature>
<feature type="compositionally biased region" description="Basic and acidic residues" evidence="1">
    <location>
        <begin position="7"/>
        <end position="24"/>
    </location>
</feature>
<dbReference type="Pfam" id="PF00498">
    <property type="entry name" value="FHA"/>
    <property type="match status" value="1"/>
</dbReference>
<feature type="compositionally biased region" description="Basic and acidic residues" evidence="1">
    <location>
        <begin position="77"/>
        <end position="104"/>
    </location>
</feature>
<feature type="domain" description="FHA" evidence="2">
    <location>
        <begin position="190"/>
        <end position="253"/>
    </location>
</feature>
<evidence type="ECO:0000259" key="2">
    <source>
        <dbReference type="PROSITE" id="PS50006"/>
    </source>
</evidence>
<dbReference type="PANTHER" id="PTHR23308">
    <property type="entry name" value="NUCLEAR INHIBITOR OF PROTEIN PHOSPHATASE-1"/>
    <property type="match status" value="1"/>
</dbReference>
<dbReference type="Gene3D" id="2.60.200.20">
    <property type="match status" value="1"/>
</dbReference>
<evidence type="ECO:0000313" key="3">
    <source>
        <dbReference type="EMBL" id="KAG7531090.1"/>
    </source>
</evidence>
<gene>
    <name evidence="3" type="ORF">FFLO_04584</name>
</gene>
<feature type="region of interest" description="Disordered" evidence="1">
    <location>
        <begin position="1"/>
        <end position="124"/>
    </location>
</feature>
<dbReference type="OrthoDB" id="444265at2759"/>
<dbReference type="SUPFAM" id="SSF49879">
    <property type="entry name" value="SMAD/FHA domain"/>
    <property type="match status" value="1"/>
</dbReference>
<organism evidence="3 4">
    <name type="scientific">Filobasidium floriforme</name>
    <dbReference type="NCBI Taxonomy" id="5210"/>
    <lineage>
        <taxon>Eukaryota</taxon>
        <taxon>Fungi</taxon>
        <taxon>Dikarya</taxon>
        <taxon>Basidiomycota</taxon>
        <taxon>Agaricomycotina</taxon>
        <taxon>Tremellomycetes</taxon>
        <taxon>Filobasidiales</taxon>
        <taxon>Filobasidiaceae</taxon>
        <taxon>Filobasidium</taxon>
    </lineage>
</organism>
<reference evidence="3" key="1">
    <citation type="submission" date="2020-04" db="EMBL/GenBank/DDBJ databases">
        <title>Analysis of mating type loci in Filobasidium floriforme.</title>
        <authorList>
            <person name="Nowrousian M."/>
        </authorList>
    </citation>
    <scope>NUCLEOTIDE SEQUENCE</scope>
    <source>
        <strain evidence="3">CBS 6242</strain>
    </source>
</reference>
<evidence type="ECO:0000256" key="1">
    <source>
        <dbReference type="SAM" id="MobiDB-lite"/>
    </source>
</evidence>